<evidence type="ECO:0000259" key="1">
    <source>
        <dbReference type="Pfam" id="PF12697"/>
    </source>
</evidence>
<keyword evidence="2" id="KW-0378">Hydrolase</keyword>
<dbReference type="Gene3D" id="3.40.50.1820">
    <property type="entry name" value="alpha/beta hydrolase"/>
    <property type="match status" value="1"/>
</dbReference>
<gene>
    <name evidence="2" type="ORF">SAMN02910343_00781</name>
</gene>
<evidence type="ECO:0000313" key="3">
    <source>
        <dbReference type="Proteomes" id="UP000199689"/>
    </source>
</evidence>
<sequence>MALVIDKIVEDSLNCKQERPASLESLVFSIDGYQVYGTALIPGGEKEQVYPCVILCHGFPGFASTFDIAQNLRRTGLVVISFSYRGNWGSQGNYTFSGAIDDAVRVAEWAHDEKNAVRYHIDRNNIFFVGHSMGGFVSINATRRLPWVRGTAVMSPYDLPYWPQHGLAAPMRELIDSSLYVLHVESPEALYEDVEHCCRQKYGIWQAFEDIKDRNLYFIGASEDDVAPAKTMIEPLWTQLENHETAAIQNYDTLPTEHAYDNVRLTTSRMIAQWIDKVLEHK</sequence>
<dbReference type="EMBL" id="FMXA01000008">
    <property type="protein sequence ID" value="SDA47613.1"/>
    <property type="molecule type" value="Genomic_DNA"/>
</dbReference>
<keyword evidence="3" id="KW-1185">Reference proteome</keyword>
<dbReference type="PANTHER" id="PTHR12277">
    <property type="entry name" value="ALPHA/BETA HYDROLASE DOMAIN-CONTAINING PROTEIN"/>
    <property type="match status" value="1"/>
</dbReference>
<dbReference type="GeneID" id="87755812"/>
<accession>A0A1G5VP21</accession>
<dbReference type="AlphaFoldDB" id="A0A1G5VP21"/>
<dbReference type="Proteomes" id="UP000199689">
    <property type="component" value="Unassembled WGS sequence"/>
</dbReference>
<proteinExistence type="predicted"/>
<protein>
    <submittedName>
        <fullName evidence="2">Alpha/beta hydrolase family protein</fullName>
    </submittedName>
</protein>
<dbReference type="InterPro" id="IPR000073">
    <property type="entry name" value="AB_hydrolase_1"/>
</dbReference>
<reference evidence="2 3" key="1">
    <citation type="submission" date="2016-10" db="EMBL/GenBank/DDBJ databases">
        <authorList>
            <person name="de Groot N.N."/>
        </authorList>
    </citation>
    <scope>NUCLEOTIDE SEQUENCE [LARGE SCALE GENOMIC DNA]</scope>
    <source>
        <strain evidence="2 3">DSM 15230</strain>
    </source>
</reference>
<evidence type="ECO:0000313" key="2">
    <source>
        <dbReference type="EMBL" id="SDA47613.1"/>
    </source>
</evidence>
<dbReference type="OrthoDB" id="53505at2"/>
<dbReference type="InterPro" id="IPR029058">
    <property type="entry name" value="AB_hydrolase_fold"/>
</dbReference>
<dbReference type="RefSeq" id="WP_091364059.1">
    <property type="nucleotide sequence ID" value="NZ_FMXA01000008.1"/>
</dbReference>
<dbReference type="STRING" id="209880.SAMN02910343_00781"/>
<organism evidence="2 3">
    <name type="scientific">Allisonella histaminiformans</name>
    <dbReference type="NCBI Taxonomy" id="209880"/>
    <lineage>
        <taxon>Bacteria</taxon>
        <taxon>Bacillati</taxon>
        <taxon>Bacillota</taxon>
        <taxon>Negativicutes</taxon>
        <taxon>Veillonellales</taxon>
        <taxon>Veillonellaceae</taxon>
        <taxon>Allisonella</taxon>
    </lineage>
</organism>
<dbReference type="GO" id="GO:0016787">
    <property type="term" value="F:hydrolase activity"/>
    <property type="evidence" value="ECO:0007669"/>
    <property type="project" value="UniProtKB-KW"/>
</dbReference>
<dbReference type="Pfam" id="PF12697">
    <property type="entry name" value="Abhydrolase_6"/>
    <property type="match status" value="1"/>
</dbReference>
<name>A0A1G5VP21_9FIRM</name>
<dbReference type="SUPFAM" id="SSF53474">
    <property type="entry name" value="alpha/beta-Hydrolases"/>
    <property type="match status" value="1"/>
</dbReference>
<feature type="domain" description="AB hydrolase-1" evidence="1">
    <location>
        <begin position="53"/>
        <end position="195"/>
    </location>
</feature>